<comment type="caution">
    <text evidence="1">The sequence shown here is derived from an EMBL/GenBank/DDBJ whole genome shotgun (WGS) entry which is preliminary data.</text>
</comment>
<evidence type="ECO:0000313" key="2">
    <source>
        <dbReference type="Proteomes" id="UP000630805"/>
    </source>
</evidence>
<sequence length="456" mass="51288">MKLFPRFAAACIAVITPWHDAMADPVTELRCLETEWLQSVTEFRQNRADLWQWMHGFLDGSKPISCSAEAYIEETPNWNLEQEYSWRCFNVESELSVSLGFETPDAEHLDSIRGAMLGLGLAYGFSDPELVNGLKDLAGEFERTISETLKDLEAQGVTITPKVPTGIDIAKKEQDSANARSKETVSAQDIFGSALPIQNSWGLTAQLSWHPDAFEVPKDMVKLTDVTDVEDMRARIKNILDIQRILRDLERTQKQPGSTMQAAAAAYARAIELTEGKAHIWSREHVPLAARKFRLFGAPVQLVQREDNSISVIDMRSWSRLPETDWQSDADTPMVEGVNEVVFYYEPHPDYVDGSANVEDCKITKTFPCPPLNNSRAKTPAVIREFAEACADAVGCQINTLRWINDHVAIRTHLRARNTDATQLARFTRRLTTLRTKTLLSAFTPDPEFDAPNTCQ</sequence>
<keyword evidence="2" id="KW-1185">Reference proteome</keyword>
<dbReference type="EMBL" id="JABXWT010000001">
    <property type="protein sequence ID" value="NVO54603.1"/>
    <property type="molecule type" value="Genomic_DNA"/>
</dbReference>
<proteinExistence type="predicted"/>
<dbReference type="RefSeq" id="WP_176861587.1">
    <property type="nucleotide sequence ID" value="NZ_JABXWT010000001.1"/>
</dbReference>
<name>A0ABX2PKQ6_9RHOB</name>
<reference evidence="1 2" key="1">
    <citation type="submission" date="2020-06" db="EMBL/GenBank/DDBJ databases">
        <authorList>
            <person name="Cao W.R."/>
        </authorList>
    </citation>
    <scope>NUCLEOTIDE SEQUENCE [LARGE SCALE GENOMIC DNA]</scope>
    <source>
        <strain evidence="1 2">B1Z28</strain>
    </source>
</reference>
<evidence type="ECO:0000313" key="1">
    <source>
        <dbReference type="EMBL" id="NVO54603.1"/>
    </source>
</evidence>
<protein>
    <submittedName>
        <fullName evidence="1">Uncharacterized protein</fullName>
    </submittedName>
</protein>
<organism evidence="1 2">
    <name type="scientific">Ruegeria haliotis</name>
    <dbReference type="NCBI Taxonomy" id="2747601"/>
    <lineage>
        <taxon>Bacteria</taxon>
        <taxon>Pseudomonadati</taxon>
        <taxon>Pseudomonadota</taxon>
        <taxon>Alphaproteobacteria</taxon>
        <taxon>Rhodobacterales</taxon>
        <taxon>Roseobacteraceae</taxon>
        <taxon>Ruegeria</taxon>
    </lineage>
</organism>
<accession>A0ABX2PKQ6</accession>
<dbReference type="Proteomes" id="UP000630805">
    <property type="component" value="Unassembled WGS sequence"/>
</dbReference>
<gene>
    <name evidence="1" type="ORF">HW561_02220</name>
</gene>